<proteinExistence type="predicted"/>
<keyword evidence="2" id="KW-1185">Reference proteome</keyword>
<accession>A0ABW3L873</accession>
<gene>
    <name evidence="1" type="ORF">ACFQ1X_03875</name>
</gene>
<name>A0ABW3L873_9BACL</name>
<sequence>MSKMRRLADSTDTLLRVDPPVTQTDLDERNDLYDVLNPKDFKEHFRYQIFRPTEFTLNGKKHVIQVSHCANPFCKNYGLEQIPYKGKGLRYSFGNSDDKKVIVCSKDNRDPDGIPTLNCNTRTMSNWSIATEIERLHRINSTLTIEPEYQFHKDTCTSESTPLTEPKDFYKRGTSTSNSQRYQCKTCKKFTNVLPDKTRSTGYHQQRNDILPTFAKHLVNRVPVSRTCEILGIGRSTYYSKLEWLYRCCLEFLESRETKAFQKKDFRELWVQTDKMMYVLNNIRKKGERNPEKHLVVEKQLPTQVVVSSEHYSRYVFRADVCFDWDITKDQIYFDTDIYKDDHLNDFLSKNGKFTKYGTHPMMPSKTDTQTSMDYSSALAHYNKRFLYVDGLHVNHTYTAIAHFWLIKQMVNSKKWRLITDDDVSLITAINRTFAEEIKAKKAYTFVSKVNKKLSRKDAFVEFKDSIKFLKDWGKKNGYVDHTLRELAIFYLDEKLMTHRFHQVKTTADGEIYHTHAKNPIEHPIGMMDRGIRQVDCLTDMTHLPRNVLAKFIVQVSDNSVNSFLQQIRRSVSTLERPLVTSRGDGKSYIYSNFNPRYAQMNLTILRTYYNFCKTYQTVKIDSDGKKIKKKKTPAQRIGIADKVYAWEDIIYKR</sequence>
<reference evidence="2" key="1">
    <citation type="journal article" date="2019" name="Int. J. Syst. Evol. Microbiol.">
        <title>The Global Catalogue of Microorganisms (GCM) 10K type strain sequencing project: providing services to taxonomists for standard genome sequencing and annotation.</title>
        <authorList>
            <consortium name="The Broad Institute Genomics Platform"/>
            <consortium name="The Broad Institute Genome Sequencing Center for Infectious Disease"/>
            <person name="Wu L."/>
            <person name="Ma J."/>
        </authorList>
    </citation>
    <scope>NUCLEOTIDE SEQUENCE [LARGE SCALE GENOMIC DNA]</scope>
    <source>
        <strain evidence="2">CCUG 56756</strain>
    </source>
</reference>
<dbReference type="EMBL" id="JBHTKI010000006">
    <property type="protein sequence ID" value="MFD1030559.1"/>
    <property type="molecule type" value="Genomic_DNA"/>
</dbReference>
<evidence type="ECO:0000313" key="2">
    <source>
        <dbReference type="Proteomes" id="UP001597109"/>
    </source>
</evidence>
<dbReference type="Proteomes" id="UP001597109">
    <property type="component" value="Unassembled WGS sequence"/>
</dbReference>
<dbReference type="RefSeq" id="WP_144839157.1">
    <property type="nucleotide sequence ID" value="NZ_JBHTKI010000006.1"/>
</dbReference>
<evidence type="ECO:0000313" key="1">
    <source>
        <dbReference type="EMBL" id="MFD1030559.1"/>
    </source>
</evidence>
<protein>
    <submittedName>
        <fullName evidence="1">Insertion element protein</fullName>
    </submittedName>
</protein>
<organism evidence="1 2">
    <name type="scientific">Metaplanococcus flavidus</name>
    <dbReference type="NCBI Taxonomy" id="569883"/>
    <lineage>
        <taxon>Bacteria</taxon>
        <taxon>Bacillati</taxon>
        <taxon>Bacillota</taxon>
        <taxon>Bacilli</taxon>
        <taxon>Bacillales</taxon>
        <taxon>Caryophanaceae</taxon>
        <taxon>Metaplanococcus</taxon>
    </lineage>
</organism>
<comment type="caution">
    <text evidence="1">The sequence shown here is derived from an EMBL/GenBank/DDBJ whole genome shotgun (WGS) entry which is preliminary data.</text>
</comment>